<comment type="caution">
    <text evidence="4">The sequence shown here is derived from an EMBL/GenBank/DDBJ whole genome shotgun (WGS) entry which is preliminary data.</text>
</comment>
<gene>
    <name evidence="4" type="ORF">DY218_06110</name>
</gene>
<reference evidence="4 5" key="1">
    <citation type="submission" date="2018-08" db="EMBL/GenBank/DDBJ databases">
        <title>Isolation, diversity and antifungal activity of Actinobacteria from wheat.</title>
        <authorList>
            <person name="Han C."/>
        </authorList>
    </citation>
    <scope>NUCLEOTIDE SEQUENCE [LARGE SCALE GENOMIC DNA]</scope>
    <source>
        <strain evidence="4 5">NEAU-YY421</strain>
    </source>
</reference>
<dbReference type="InterPro" id="IPR001926">
    <property type="entry name" value="TrpB-like_PALP"/>
</dbReference>
<keyword evidence="5" id="KW-1185">Reference proteome</keyword>
<dbReference type="InterPro" id="IPR050214">
    <property type="entry name" value="Cys_Synth/Cystath_Beta-Synth"/>
</dbReference>
<dbReference type="OrthoDB" id="7624112at2"/>
<evidence type="ECO:0000313" key="5">
    <source>
        <dbReference type="Proteomes" id="UP000263094"/>
    </source>
</evidence>
<proteinExistence type="predicted"/>
<dbReference type="Gene3D" id="3.40.50.1100">
    <property type="match status" value="2"/>
</dbReference>
<accession>A0A372MAW4</accession>
<organism evidence="4 5">
    <name type="scientific">Streptomyces triticagri</name>
    <dbReference type="NCBI Taxonomy" id="2293568"/>
    <lineage>
        <taxon>Bacteria</taxon>
        <taxon>Bacillati</taxon>
        <taxon>Actinomycetota</taxon>
        <taxon>Actinomycetes</taxon>
        <taxon>Kitasatosporales</taxon>
        <taxon>Streptomycetaceae</taxon>
        <taxon>Streptomyces</taxon>
    </lineage>
</organism>
<dbReference type="RefSeq" id="WP_128554874.1">
    <property type="nucleotide sequence ID" value="NZ_QUAK01000027.1"/>
</dbReference>
<dbReference type="Pfam" id="PF00291">
    <property type="entry name" value="PALP"/>
    <property type="match status" value="1"/>
</dbReference>
<sequence>MPHDNGDKRPSAWARRAVDRLLADRAADRPTPLHPFPLAGPPGAALYFKDESRRPTGSLKHGPARDLFIDALRRGRIDEGTPLYEATSGNMAVSQAHFARLLGLEYTAVVPGRTGPAKRRRIESRGGRVHPVDPPLAVYERAAELARAHGGHYLDHLRHVGGAVDFTSPNGLGEEILRDVERAGEPDPAWIVVGVGSGATSAAVGRALRRRGADTRLAVVDPENSAYFPGWASGCRDYGTGMPSRIEGIGRPRMEPAFDPDLVDLVIPVPDAASIAAMRHLHAVTGVLAGPSTGSCLWGACQLLDRMRRYGTGGPVVALIGDGGEAYHDTYYADAWTADRGLDLPGPSRALRRFTETGVRLTDAT</sequence>
<protein>
    <submittedName>
        <fullName evidence="4">Pyridoxal-phosphate dependent enzyme</fullName>
    </submittedName>
</protein>
<name>A0A372MAW4_9ACTN</name>
<dbReference type="SUPFAM" id="SSF53686">
    <property type="entry name" value="Tryptophan synthase beta subunit-like PLP-dependent enzymes"/>
    <property type="match status" value="1"/>
</dbReference>
<dbReference type="InterPro" id="IPR036052">
    <property type="entry name" value="TrpB-like_PALP_sf"/>
</dbReference>
<dbReference type="PANTHER" id="PTHR10314">
    <property type="entry name" value="CYSTATHIONINE BETA-SYNTHASE"/>
    <property type="match status" value="1"/>
</dbReference>
<comment type="cofactor">
    <cofactor evidence="1">
        <name>pyridoxal 5'-phosphate</name>
        <dbReference type="ChEBI" id="CHEBI:597326"/>
    </cofactor>
</comment>
<evidence type="ECO:0000256" key="1">
    <source>
        <dbReference type="ARBA" id="ARBA00001933"/>
    </source>
</evidence>
<dbReference type="EMBL" id="QUAK01000027">
    <property type="protein sequence ID" value="RFU87533.1"/>
    <property type="molecule type" value="Genomic_DNA"/>
</dbReference>
<dbReference type="Proteomes" id="UP000263094">
    <property type="component" value="Unassembled WGS sequence"/>
</dbReference>
<evidence type="ECO:0000313" key="4">
    <source>
        <dbReference type="EMBL" id="RFU87533.1"/>
    </source>
</evidence>
<feature type="domain" description="Tryptophan synthase beta chain-like PALP" evidence="3">
    <location>
        <begin position="28"/>
        <end position="320"/>
    </location>
</feature>
<evidence type="ECO:0000259" key="3">
    <source>
        <dbReference type="Pfam" id="PF00291"/>
    </source>
</evidence>
<keyword evidence="2" id="KW-0663">Pyridoxal phosphate</keyword>
<evidence type="ECO:0000256" key="2">
    <source>
        <dbReference type="ARBA" id="ARBA00022898"/>
    </source>
</evidence>
<dbReference type="GO" id="GO:1901605">
    <property type="term" value="P:alpha-amino acid metabolic process"/>
    <property type="evidence" value="ECO:0007669"/>
    <property type="project" value="UniProtKB-ARBA"/>
</dbReference>
<dbReference type="AlphaFoldDB" id="A0A372MAW4"/>